<dbReference type="InterPro" id="IPR011761">
    <property type="entry name" value="ATP-grasp"/>
</dbReference>
<feature type="domain" description="ATP-grasp" evidence="2">
    <location>
        <begin position="133"/>
        <end position="326"/>
    </location>
</feature>
<dbReference type="Gene3D" id="3.40.50.20">
    <property type="match status" value="1"/>
</dbReference>
<dbReference type="SUPFAM" id="SSF56059">
    <property type="entry name" value="Glutathione synthetase ATP-binding domain-like"/>
    <property type="match status" value="1"/>
</dbReference>
<dbReference type="InterPro" id="IPR048764">
    <property type="entry name" value="PylC_N"/>
</dbReference>
<dbReference type="Gene3D" id="3.30.470.20">
    <property type="entry name" value="ATP-grasp fold, B domain"/>
    <property type="match status" value="1"/>
</dbReference>
<name>A0A841AHF8_9MICO</name>
<dbReference type="Pfam" id="PF02655">
    <property type="entry name" value="ATP-grasp_3"/>
    <property type="match status" value="1"/>
</dbReference>
<dbReference type="PROSITE" id="PS50975">
    <property type="entry name" value="ATP_GRASP"/>
    <property type="match status" value="1"/>
</dbReference>
<keyword evidence="3" id="KW-0436">Ligase</keyword>
<gene>
    <name evidence="3" type="ORF">HNR70_002533</name>
</gene>
<evidence type="ECO:0000313" key="3">
    <source>
        <dbReference type="EMBL" id="MBB5832720.1"/>
    </source>
</evidence>
<dbReference type="Proteomes" id="UP000588158">
    <property type="component" value="Unassembled WGS sequence"/>
</dbReference>
<dbReference type="InterPro" id="IPR003806">
    <property type="entry name" value="ATP-grasp_PylC-type"/>
</dbReference>
<dbReference type="GO" id="GO:0005524">
    <property type="term" value="F:ATP binding"/>
    <property type="evidence" value="ECO:0007669"/>
    <property type="project" value="UniProtKB-UniRule"/>
</dbReference>
<sequence>MTDGTAAGSDIPTVVIGSAGRRLYLVDWFRDAFASLGMQGRVVVTENDPSSAAAGYGDLGRLMPRYTDPDYGPALLDLVDELRPALFLSVNDYELMHLHVDTDLGTQMRSRGVLVPGVSRAWQSASADKLMMATALERIGVGTPETVTGDDAGGIARLAARSEQLVVKHRLGSGSSGLALVPAARVDEALAAAVAGAPRREDRPPSGQDVVVQPRLRGIEHGVDIVGDLHAPGDLRAVLARRKERMRAGETDKAMTVPPEPFVGAATAIARAAELSGLIDVDMFLDEAADGGRVCVIDINPRFGGGYPFVHLAGADVPRYCVAAAFARPLDGGWRDYEIGAVSAKYESVRLTAREGSAAPACSGGRAVR</sequence>
<dbReference type="RefSeq" id="WP_184325997.1">
    <property type="nucleotide sequence ID" value="NZ_JACHLZ010000001.1"/>
</dbReference>
<dbReference type="AlphaFoldDB" id="A0A841AHF8"/>
<evidence type="ECO:0000313" key="4">
    <source>
        <dbReference type="Proteomes" id="UP000588158"/>
    </source>
</evidence>
<keyword evidence="4" id="KW-1185">Reference proteome</keyword>
<reference evidence="3 4" key="1">
    <citation type="submission" date="2020-08" db="EMBL/GenBank/DDBJ databases">
        <title>Sequencing the genomes of 1000 actinobacteria strains.</title>
        <authorList>
            <person name="Klenk H.-P."/>
        </authorList>
    </citation>
    <scope>NUCLEOTIDE SEQUENCE [LARGE SCALE GENOMIC DNA]</scope>
    <source>
        <strain evidence="3 4">DSM 28796</strain>
    </source>
</reference>
<dbReference type="GO" id="GO:0046872">
    <property type="term" value="F:metal ion binding"/>
    <property type="evidence" value="ECO:0007669"/>
    <property type="project" value="InterPro"/>
</dbReference>
<protein>
    <submittedName>
        <fullName evidence="3">Carbamoyl-phosphate synthase large subunit</fullName>
        <ecNumber evidence="3">6.3.5.5</ecNumber>
    </submittedName>
</protein>
<proteinExistence type="predicted"/>
<dbReference type="EMBL" id="JACHLZ010000001">
    <property type="protein sequence ID" value="MBB5832720.1"/>
    <property type="molecule type" value="Genomic_DNA"/>
</dbReference>
<accession>A0A841AHF8</accession>
<keyword evidence="1" id="KW-0067">ATP-binding</keyword>
<comment type="caution">
    <text evidence="3">The sequence shown here is derived from an EMBL/GenBank/DDBJ whole genome shotgun (WGS) entry which is preliminary data.</text>
</comment>
<dbReference type="Pfam" id="PF21360">
    <property type="entry name" value="PylC-like_N"/>
    <property type="match status" value="1"/>
</dbReference>
<keyword evidence="1" id="KW-0547">Nucleotide-binding</keyword>
<organism evidence="3 4">
    <name type="scientific">Brachybacterium aquaticum</name>
    <dbReference type="NCBI Taxonomy" id="1432564"/>
    <lineage>
        <taxon>Bacteria</taxon>
        <taxon>Bacillati</taxon>
        <taxon>Actinomycetota</taxon>
        <taxon>Actinomycetes</taxon>
        <taxon>Micrococcales</taxon>
        <taxon>Dermabacteraceae</taxon>
        <taxon>Brachybacterium</taxon>
    </lineage>
</organism>
<dbReference type="EC" id="6.3.5.5" evidence="3"/>
<dbReference type="GO" id="GO:0004088">
    <property type="term" value="F:carbamoyl-phosphate synthase (glutamine-hydrolyzing) activity"/>
    <property type="evidence" value="ECO:0007669"/>
    <property type="project" value="UniProtKB-EC"/>
</dbReference>
<evidence type="ECO:0000256" key="1">
    <source>
        <dbReference type="PROSITE-ProRule" id="PRU00409"/>
    </source>
</evidence>
<evidence type="ECO:0000259" key="2">
    <source>
        <dbReference type="PROSITE" id="PS50975"/>
    </source>
</evidence>